<keyword evidence="1" id="KW-0175">Coiled coil</keyword>
<name>A0A831VQN3_9FLAO</name>
<feature type="compositionally biased region" description="Basic and acidic residues" evidence="2">
    <location>
        <begin position="587"/>
        <end position="603"/>
    </location>
</feature>
<feature type="transmembrane region" description="Helical" evidence="3">
    <location>
        <begin position="129"/>
        <end position="155"/>
    </location>
</feature>
<dbReference type="Pfam" id="PF10145">
    <property type="entry name" value="PhageMin_Tail"/>
    <property type="match status" value="1"/>
</dbReference>
<proteinExistence type="predicted"/>
<comment type="caution">
    <text evidence="5">The sequence shown here is derived from an EMBL/GenBank/DDBJ whole genome shotgun (WGS) entry which is preliminary data.</text>
</comment>
<protein>
    <recommendedName>
        <fullName evidence="4">Phage tail tape measure protein domain-containing protein</fullName>
    </recommendedName>
</protein>
<feature type="coiled-coil region" evidence="1">
    <location>
        <begin position="47"/>
        <end position="74"/>
    </location>
</feature>
<dbReference type="InterPro" id="IPR010090">
    <property type="entry name" value="Phage_tape_meas"/>
</dbReference>
<dbReference type="AlphaFoldDB" id="A0A831VQN3"/>
<feature type="region of interest" description="Disordered" evidence="2">
    <location>
        <begin position="577"/>
        <end position="603"/>
    </location>
</feature>
<keyword evidence="3" id="KW-1133">Transmembrane helix</keyword>
<reference evidence="5" key="1">
    <citation type="journal article" date="2020" name="mSystems">
        <title>Genome- and Community-Level Interaction Insights into Carbon Utilization and Element Cycling Functions of Hydrothermarchaeota in Hydrothermal Sediment.</title>
        <authorList>
            <person name="Zhou Z."/>
            <person name="Liu Y."/>
            <person name="Xu W."/>
            <person name="Pan J."/>
            <person name="Luo Z.H."/>
            <person name="Li M."/>
        </authorList>
    </citation>
    <scope>NUCLEOTIDE SEQUENCE [LARGE SCALE GENOMIC DNA]</scope>
    <source>
        <strain evidence="5">HyVt-345</strain>
    </source>
</reference>
<keyword evidence="3" id="KW-0472">Membrane</keyword>
<feature type="domain" description="Phage tail tape measure protein" evidence="4">
    <location>
        <begin position="188"/>
        <end position="348"/>
    </location>
</feature>
<evidence type="ECO:0000256" key="2">
    <source>
        <dbReference type="SAM" id="MobiDB-lite"/>
    </source>
</evidence>
<dbReference type="Proteomes" id="UP000886191">
    <property type="component" value="Unassembled WGS sequence"/>
</dbReference>
<gene>
    <name evidence="5" type="ORF">ENH87_03365</name>
</gene>
<evidence type="ECO:0000313" key="5">
    <source>
        <dbReference type="EMBL" id="HEA19937.1"/>
    </source>
</evidence>
<accession>A0A831VQN3</accession>
<evidence type="ECO:0000256" key="3">
    <source>
        <dbReference type="SAM" id="Phobius"/>
    </source>
</evidence>
<feature type="coiled-coil region" evidence="1">
    <location>
        <begin position="686"/>
        <end position="720"/>
    </location>
</feature>
<keyword evidence="3" id="KW-0812">Transmembrane</keyword>
<sequence length="950" mass="103825">MADKAITRRLKIFVNGEEVDATITNLRKNLAKFRTLANREIEGTDKFKKYNEEVAKLELEYDQARKAQKTFREDVKLTAAGVSDSEKALSDFTGSFSQMIQGYKNGDILQVKEGFNGVKNGIKGATKAALAFIATPIGIAITALVGIGVAAKAWFDYNSQIVEALRLTQQITGQTGEAANQARIRGEALADTFDLDFKETLLTANSLAQQFGITFEEAFDVLENQLVRGQKNNSEFFQSLNEYPTFFKQAGFSAEEFARIISTGYDLGIYSDKLPDALKEFDLAIKEQTKTTRDALVNAFGAPFTDEILEKVKTGEITSKEALEAIAIEADKANINVQQNAQLTADLFKGAGEDAGGALKIFDAYNQAIVENQRELSESEAILQQQINLNKELDSVLSSIFSTGDQGFGLLVDKGKLFVTEVLINLLKVSVDVYNYFVDLNNESGTFSAILAGLGDIATVPFKIIGILIDNAKNAFSGLGDVIEGVFTLDTDKIAQGMRKAVVSGVDALKDIKNAAKSDVEEIKNAFAGNNKLERKTFKLPETVNTPVDNGPQEGDTKFENGIKYIFKGGKWVPVKVNEGTGTGNEDPEKKKDKKEDEDGLTAEDRRILESRKKLAEFLKTFDEEQKILKQIEGLDEAEAAQLKEELELELKYEKLKEQAEGEATLLSDLADAKYVELAAIDDKFRSEKEKAEKEHLDKLTEQEEEAKEERLRLRAQLRDQIISGVIELAGSETKVGKALLVAKQIIAAKETLIELSKLKTKASMAAADASLSIAQGTAKTASAGFPAAIPLLLLFAAQAIGIISSVKKAKNEANKVVPPSYARGGDTGVGNIGLGSNSGGFIRGVVEEDEYVVPKYVRRMPGVPRILQYLEAKRTGNDSSFAEGGDASGSDIMPDSTDSGLLSKMYELLDKLKRQLDGGIFINYTLQSEIDRRELAQKLDDTINESKGN</sequence>
<evidence type="ECO:0000259" key="4">
    <source>
        <dbReference type="Pfam" id="PF10145"/>
    </source>
</evidence>
<dbReference type="EMBL" id="DRGL01000017">
    <property type="protein sequence ID" value="HEA19937.1"/>
    <property type="molecule type" value="Genomic_DNA"/>
</dbReference>
<organism evidence="5">
    <name type="scientific">Pricia antarctica</name>
    <dbReference type="NCBI Taxonomy" id="641691"/>
    <lineage>
        <taxon>Bacteria</taxon>
        <taxon>Pseudomonadati</taxon>
        <taxon>Bacteroidota</taxon>
        <taxon>Flavobacteriia</taxon>
        <taxon>Flavobacteriales</taxon>
        <taxon>Flavobacteriaceae</taxon>
        <taxon>Pricia</taxon>
    </lineage>
</organism>
<evidence type="ECO:0000256" key="1">
    <source>
        <dbReference type="SAM" id="Coils"/>
    </source>
</evidence>